<dbReference type="Gene3D" id="1.20.1250.20">
    <property type="entry name" value="MFS general substrate transporter like domains"/>
    <property type="match status" value="1"/>
</dbReference>
<dbReference type="SUPFAM" id="SSF103473">
    <property type="entry name" value="MFS general substrate transporter"/>
    <property type="match status" value="1"/>
</dbReference>
<accession>A0A1Y0IQS9</accession>
<dbReference type="GO" id="GO:0022857">
    <property type="term" value="F:transmembrane transporter activity"/>
    <property type="evidence" value="ECO:0007669"/>
    <property type="project" value="InterPro"/>
</dbReference>
<dbReference type="KEGG" id="tum:CBW65_12720"/>
<feature type="domain" description="Major facilitator superfamily (MFS) profile" evidence="8">
    <location>
        <begin position="13"/>
        <end position="392"/>
    </location>
</feature>
<sequence>MKLSESLPHWSTPIWALQLTIFFSNLGFFMIVPLLGTHFTDNLGLTATVAGTMLGSRILAQQSSMLFGGYLADRFGYREMMLLGSLLRALGFALFGLLDTVPGILLASLFAGAGGALIFPANQAAFVALSAPEKRKELFDWRNIIGNAGMTLGPVAGVLLIGFRFEVVSYVSALMFLILGLISYFLVPKLKPETQARQSLLKNVRTIVQNRTFLWLLFWMMGLNMLFQQLYMTIPYIAKANGQSSLVFWLFTLVSLQVIFLQLPISRWLGKRNWSQLQIIAFGVLINGLGFAPLMFDVNLWTLVIVTTGIALGQLIVNPTFQVFTTEIAEKALVASYFGFSGLSLAIGGSFGNTFGGFLLDLAAKTGLPWLPWLTLTLIGVVCSLGIRQAAGRTSKVRAHSGISVSNQTPAK</sequence>
<dbReference type="InterPro" id="IPR036259">
    <property type="entry name" value="MFS_trans_sf"/>
</dbReference>
<feature type="transmembrane region" description="Helical" evidence="7">
    <location>
        <begin position="80"/>
        <end position="98"/>
    </location>
</feature>
<feature type="transmembrane region" description="Helical" evidence="7">
    <location>
        <begin position="167"/>
        <end position="187"/>
    </location>
</feature>
<keyword evidence="2" id="KW-0813">Transport</keyword>
<evidence type="ECO:0000313" key="9">
    <source>
        <dbReference type="EMBL" id="ARU61795.1"/>
    </source>
</evidence>
<dbReference type="InterPro" id="IPR020846">
    <property type="entry name" value="MFS_dom"/>
</dbReference>
<dbReference type="CDD" id="cd17329">
    <property type="entry name" value="MFS_MdtH_MDR_like"/>
    <property type="match status" value="1"/>
</dbReference>
<evidence type="ECO:0000256" key="2">
    <source>
        <dbReference type="ARBA" id="ARBA00022448"/>
    </source>
</evidence>
<feature type="transmembrane region" description="Helical" evidence="7">
    <location>
        <begin position="212"/>
        <end position="234"/>
    </location>
</feature>
<dbReference type="Proteomes" id="UP000195437">
    <property type="component" value="Chromosome"/>
</dbReference>
<dbReference type="InterPro" id="IPR011701">
    <property type="entry name" value="MFS"/>
</dbReference>
<dbReference type="PANTHER" id="PTHR23517:SF2">
    <property type="entry name" value="MULTIDRUG RESISTANCE PROTEIN MDTH"/>
    <property type="match status" value="1"/>
</dbReference>
<evidence type="ECO:0000256" key="6">
    <source>
        <dbReference type="ARBA" id="ARBA00023136"/>
    </source>
</evidence>
<reference evidence="10" key="1">
    <citation type="submission" date="2017-05" db="EMBL/GenBank/DDBJ databases">
        <authorList>
            <person name="Sung H."/>
        </authorList>
    </citation>
    <scope>NUCLEOTIDE SEQUENCE [LARGE SCALE GENOMIC DNA]</scope>
    <source>
        <strain evidence="10">AR23208</strain>
    </source>
</reference>
<name>A0A1Y0IQS9_9BACL</name>
<dbReference type="EMBL" id="CP021434">
    <property type="protein sequence ID" value="ARU61795.1"/>
    <property type="molecule type" value="Genomic_DNA"/>
</dbReference>
<evidence type="ECO:0000256" key="1">
    <source>
        <dbReference type="ARBA" id="ARBA00004651"/>
    </source>
</evidence>
<evidence type="ECO:0000256" key="3">
    <source>
        <dbReference type="ARBA" id="ARBA00022475"/>
    </source>
</evidence>
<proteinExistence type="predicted"/>
<feature type="transmembrane region" description="Helical" evidence="7">
    <location>
        <begin position="277"/>
        <end position="294"/>
    </location>
</feature>
<keyword evidence="4 7" id="KW-0812">Transmembrane</keyword>
<dbReference type="GO" id="GO:0005886">
    <property type="term" value="C:plasma membrane"/>
    <property type="evidence" value="ECO:0007669"/>
    <property type="project" value="UniProtKB-SubCell"/>
</dbReference>
<evidence type="ECO:0000256" key="4">
    <source>
        <dbReference type="ARBA" id="ARBA00022692"/>
    </source>
</evidence>
<dbReference type="RefSeq" id="WP_087457165.1">
    <property type="nucleotide sequence ID" value="NZ_CP021434.1"/>
</dbReference>
<feature type="transmembrane region" description="Helical" evidence="7">
    <location>
        <begin position="246"/>
        <end position="265"/>
    </location>
</feature>
<keyword evidence="6 7" id="KW-0472">Membrane</keyword>
<evidence type="ECO:0000313" key="10">
    <source>
        <dbReference type="Proteomes" id="UP000195437"/>
    </source>
</evidence>
<dbReference type="InterPro" id="IPR050171">
    <property type="entry name" value="MFS_Transporters"/>
</dbReference>
<feature type="transmembrane region" description="Helical" evidence="7">
    <location>
        <begin position="104"/>
        <end position="129"/>
    </location>
</feature>
<evidence type="ECO:0000259" key="8">
    <source>
        <dbReference type="PROSITE" id="PS50850"/>
    </source>
</evidence>
<organism evidence="9 10">
    <name type="scientific">Tumebacillus avium</name>
    <dbReference type="NCBI Taxonomy" id="1903704"/>
    <lineage>
        <taxon>Bacteria</taxon>
        <taxon>Bacillati</taxon>
        <taxon>Bacillota</taxon>
        <taxon>Bacilli</taxon>
        <taxon>Bacillales</taxon>
        <taxon>Alicyclobacillaceae</taxon>
        <taxon>Tumebacillus</taxon>
    </lineage>
</organism>
<dbReference type="AlphaFoldDB" id="A0A1Y0IQS9"/>
<protein>
    <recommendedName>
        <fullName evidence="8">Major facilitator superfamily (MFS) profile domain-containing protein</fullName>
    </recommendedName>
</protein>
<feature type="transmembrane region" description="Helical" evidence="7">
    <location>
        <begin position="300"/>
        <end position="321"/>
    </location>
</feature>
<evidence type="ECO:0000256" key="5">
    <source>
        <dbReference type="ARBA" id="ARBA00022989"/>
    </source>
</evidence>
<keyword evidence="10" id="KW-1185">Reference proteome</keyword>
<dbReference type="PROSITE" id="PS50850">
    <property type="entry name" value="MFS"/>
    <property type="match status" value="1"/>
</dbReference>
<feature type="transmembrane region" description="Helical" evidence="7">
    <location>
        <begin position="12"/>
        <end position="36"/>
    </location>
</feature>
<feature type="transmembrane region" description="Helical" evidence="7">
    <location>
        <begin position="371"/>
        <end position="391"/>
    </location>
</feature>
<feature type="transmembrane region" description="Helical" evidence="7">
    <location>
        <begin position="333"/>
        <end position="351"/>
    </location>
</feature>
<dbReference type="PANTHER" id="PTHR23517">
    <property type="entry name" value="RESISTANCE PROTEIN MDTM, PUTATIVE-RELATED-RELATED"/>
    <property type="match status" value="1"/>
</dbReference>
<comment type="subcellular location">
    <subcellularLocation>
        <location evidence="1">Cell membrane</location>
        <topology evidence="1">Multi-pass membrane protein</topology>
    </subcellularLocation>
</comment>
<evidence type="ECO:0000256" key="7">
    <source>
        <dbReference type="SAM" id="Phobius"/>
    </source>
</evidence>
<dbReference type="Pfam" id="PF07690">
    <property type="entry name" value="MFS_1"/>
    <property type="match status" value="1"/>
</dbReference>
<keyword evidence="5 7" id="KW-1133">Transmembrane helix</keyword>
<gene>
    <name evidence="9" type="ORF">CBW65_12720</name>
</gene>
<feature type="transmembrane region" description="Helical" evidence="7">
    <location>
        <begin position="141"/>
        <end position="161"/>
    </location>
</feature>
<keyword evidence="3" id="KW-1003">Cell membrane</keyword>